<dbReference type="AlphaFoldDB" id="A0A5K3EKD6"/>
<dbReference type="WBParaSite" id="MCU_001211-RA">
    <property type="protein sequence ID" value="MCU_001211-RA"/>
    <property type="gene ID" value="MCU_001211"/>
</dbReference>
<protein>
    <submittedName>
        <fullName evidence="1">WWE domain-containing protein</fullName>
    </submittedName>
</protein>
<sequence>PAPTPSASSSSTLASSSELVAGWRSLVDDTGNWVKVGNKASAYGENLTHSSSSSRRIWTLIPKKFWKDYRISGKTAIKPASHLITPPVVLASATKKQKTKSRSIFSLSCLSSMAEASLNTE</sequence>
<name>A0A5K3EKD6_MESCO</name>
<proteinExistence type="predicted"/>
<accession>A0A5K3EKD6</accession>
<reference evidence="1" key="1">
    <citation type="submission" date="2019-11" db="UniProtKB">
        <authorList>
            <consortium name="WormBaseParasite"/>
        </authorList>
    </citation>
    <scope>IDENTIFICATION</scope>
</reference>
<evidence type="ECO:0000313" key="1">
    <source>
        <dbReference type="WBParaSite" id="MCU_001211-RA"/>
    </source>
</evidence>
<organism evidence="1">
    <name type="scientific">Mesocestoides corti</name>
    <name type="common">Flatworm</name>
    <dbReference type="NCBI Taxonomy" id="53468"/>
    <lineage>
        <taxon>Eukaryota</taxon>
        <taxon>Metazoa</taxon>
        <taxon>Spiralia</taxon>
        <taxon>Lophotrochozoa</taxon>
        <taxon>Platyhelminthes</taxon>
        <taxon>Cestoda</taxon>
        <taxon>Eucestoda</taxon>
        <taxon>Cyclophyllidea</taxon>
        <taxon>Mesocestoididae</taxon>
        <taxon>Mesocestoides</taxon>
    </lineage>
</organism>